<dbReference type="OrthoDB" id="9842993at2"/>
<dbReference type="AlphaFoldDB" id="A0A1I2T8X3"/>
<dbReference type="Proteomes" id="UP000199642">
    <property type="component" value="Unassembled WGS sequence"/>
</dbReference>
<name>A0A1I2T8X3_9BACT</name>
<organism evidence="1 2">
    <name type="scientific">Algoriphagus hitonicola</name>
    <dbReference type="NCBI Taxonomy" id="435880"/>
    <lineage>
        <taxon>Bacteria</taxon>
        <taxon>Pseudomonadati</taxon>
        <taxon>Bacteroidota</taxon>
        <taxon>Cytophagia</taxon>
        <taxon>Cytophagales</taxon>
        <taxon>Cyclobacteriaceae</taxon>
        <taxon>Algoriphagus</taxon>
    </lineage>
</organism>
<dbReference type="EMBL" id="FOPC01000005">
    <property type="protein sequence ID" value="SFG58781.1"/>
    <property type="molecule type" value="Genomic_DNA"/>
</dbReference>
<sequence length="154" mass="17437">MTMKWSSVFSSFRIIKVALLLLLVSCTGSKMEPYVYGQEFEAYLEAIDAKLDFEKVILLPLDSCGLCVEQVLEDLQKSNQGFSVIFSGEKNSPDRVEKAKKLFQKENLQIIIDENSKSKSFDLNAFSPIILDVSKKEYSYASLSPQNSPEYILD</sequence>
<dbReference type="RefSeq" id="WP_143189501.1">
    <property type="nucleotide sequence ID" value="NZ_FOPC01000005.1"/>
</dbReference>
<protein>
    <submittedName>
        <fullName evidence="1">Uncharacterized protein</fullName>
    </submittedName>
</protein>
<dbReference type="STRING" id="435880.SAMN04487988_105172"/>
<accession>A0A1I2T8X3</accession>
<gene>
    <name evidence="1" type="ORF">SAMN04487988_105172</name>
</gene>
<reference evidence="2" key="1">
    <citation type="submission" date="2016-10" db="EMBL/GenBank/DDBJ databases">
        <authorList>
            <person name="Varghese N."/>
            <person name="Submissions S."/>
        </authorList>
    </citation>
    <scope>NUCLEOTIDE SEQUENCE [LARGE SCALE GENOMIC DNA]</scope>
    <source>
        <strain evidence="2">DSM 19315</strain>
    </source>
</reference>
<proteinExistence type="predicted"/>
<keyword evidence="2" id="KW-1185">Reference proteome</keyword>
<evidence type="ECO:0000313" key="1">
    <source>
        <dbReference type="EMBL" id="SFG58781.1"/>
    </source>
</evidence>
<evidence type="ECO:0000313" key="2">
    <source>
        <dbReference type="Proteomes" id="UP000199642"/>
    </source>
</evidence>